<keyword evidence="2" id="KW-1185">Reference proteome</keyword>
<comment type="caution">
    <text evidence="1">The sequence shown here is derived from an EMBL/GenBank/DDBJ whole genome shotgun (WGS) entry which is preliminary data.</text>
</comment>
<organism evidence="1 2">
    <name type="scientific">Araneus ventricosus</name>
    <name type="common">Orbweaver spider</name>
    <name type="synonym">Epeira ventricosa</name>
    <dbReference type="NCBI Taxonomy" id="182803"/>
    <lineage>
        <taxon>Eukaryota</taxon>
        <taxon>Metazoa</taxon>
        <taxon>Ecdysozoa</taxon>
        <taxon>Arthropoda</taxon>
        <taxon>Chelicerata</taxon>
        <taxon>Arachnida</taxon>
        <taxon>Araneae</taxon>
        <taxon>Araneomorphae</taxon>
        <taxon>Entelegynae</taxon>
        <taxon>Araneoidea</taxon>
        <taxon>Araneidae</taxon>
        <taxon>Araneus</taxon>
    </lineage>
</organism>
<dbReference type="Proteomes" id="UP000499080">
    <property type="component" value="Unassembled WGS sequence"/>
</dbReference>
<sequence>MNDSDRYDSASAESLLPITWPRSDPSRRRHALSLAVDSKAHRYSTLRGSEFLFTYTAETHIRVLAVNRKGLVYLVERVSSAAIIMEL</sequence>
<dbReference type="AlphaFoldDB" id="A0A4Y2KMW5"/>
<reference evidence="1 2" key="1">
    <citation type="journal article" date="2019" name="Sci. Rep.">
        <title>Orb-weaving spider Araneus ventricosus genome elucidates the spidroin gene catalogue.</title>
        <authorList>
            <person name="Kono N."/>
            <person name="Nakamura H."/>
            <person name="Ohtoshi R."/>
            <person name="Moran D.A.P."/>
            <person name="Shinohara A."/>
            <person name="Yoshida Y."/>
            <person name="Fujiwara M."/>
            <person name="Mori M."/>
            <person name="Tomita M."/>
            <person name="Arakawa K."/>
        </authorList>
    </citation>
    <scope>NUCLEOTIDE SEQUENCE [LARGE SCALE GENOMIC DNA]</scope>
</reference>
<protein>
    <submittedName>
        <fullName evidence="1">Uncharacterized protein</fullName>
    </submittedName>
</protein>
<gene>
    <name evidence="1" type="ORF">AVEN_131801_1</name>
</gene>
<accession>A0A4Y2KMW5</accession>
<evidence type="ECO:0000313" key="1">
    <source>
        <dbReference type="EMBL" id="GBN03260.1"/>
    </source>
</evidence>
<evidence type="ECO:0000313" key="2">
    <source>
        <dbReference type="Proteomes" id="UP000499080"/>
    </source>
</evidence>
<name>A0A4Y2KMW5_ARAVE</name>
<proteinExistence type="predicted"/>
<dbReference type="EMBL" id="BGPR01004778">
    <property type="protein sequence ID" value="GBN03260.1"/>
    <property type="molecule type" value="Genomic_DNA"/>
</dbReference>